<proteinExistence type="predicted"/>
<evidence type="ECO:0000313" key="2">
    <source>
        <dbReference type="Proteomes" id="UP001157502"/>
    </source>
</evidence>
<dbReference type="EMBL" id="CM055763">
    <property type="protein sequence ID" value="KAJ7985573.1"/>
    <property type="molecule type" value="Genomic_DNA"/>
</dbReference>
<dbReference type="Proteomes" id="UP001157502">
    <property type="component" value="Chromosome 36"/>
</dbReference>
<accession>A0ACC2F2H5</accession>
<evidence type="ECO:0000313" key="1">
    <source>
        <dbReference type="EMBL" id="KAJ7985573.1"/>
    </source>
</evidence>
<comment type="caution">
    <text evidence="1">The sequence shown here is derived from an EMBL/GenBank/DDBJ whole genome shotgun (WGS) entry which is preliminary data.</text>
</comment>
<keyword evidence="2" id="KW-1185">Reference proteome</keyword>
<reference evidence="1" key="1">
    <citation type="submission" date="2021-05" db="EMBL/GenBank/DDBJ databases">
        <authorList>
            <person name="Pan Q."/>
            <person name="Jouanno E."/>
            <person name="Zahm M."/>
            <person name="Klopp C."/>
            <person name="Cabau C."/>
            <person name="Louis A."/>
            <person name="Berthelot C."/>
            <person name="Parey E."/>
            <person name="Roest Crollius H."/>
            <person name="Montfort J."/>
            <person name="Robinson-Rechavi M."/>
            <person name="Bouchez O."/>
            <person name="Lampietro C."/>
            <person name="Lopez Roques C."/>
            <person name="Donnadieu C."/>
            <person name="Postlethwait J."/>
            <person name="Bobe J."/>
            <person name="Dillon D."/>
            <person name="Chandos A."/>
            <person name="von Hippel F."/>
            <person name="Guiguen Y."/>
        </authorList>
    </citation>
    <scope>NUCLEOTIDE SEQUENCE</scope>
    <source>
        <strain evidence="1">YG-Jan2019</strain>
    </source>
</reference>
<sequence>MHMFHCVTILQPCGRGVASPGDISGESVSRRQTRFFVRVWASHTARGEYVRAYLGALLHRVCNARLATPLLHNNSPPMHAQQHGDLPQPTGEWSGRTVETCVCRLTAAASSDNPIPQTME</sequence>
<name>A0ACC2F2H5_DALPE</name>
<gene>
    <name evidence="1" type="ORF">DPEC_G00353480</name>
</gene>
<protein>
    <submittedName>
        <fullName evidence="1">Uncharacterized protein</fullName>
    </submittedName>
</protein>
<organism evidence="1 2">
    <name type="scientific">Dallia pectoralis</name>
    <name type="common">Alaska blackfish</name>
    <dbReference type="NCBI Taxonomy" id="75939"/>
    <lineage>
        <taxon>Eukaryota</taxon>
        <taxon>Metazoa</taxon>
        <taxon>Chordata</taxon>
        <taxon>Craniata</taxon>
        <taxon>Vertebrata</taxon>
        <taxon>Euteleostomi</taxon>
        <taxon>Actinopterygii</taxon>
        <taxon>Neopterygii</taxon>
        <taxon>Teleostei</taxon>
        <taxon>Protacanthopterygii</taxon>
        <taxon>Esociformes</taxon>
        <taxon>Umbridae</taxon>
        <taxon>Dallia</taxon>
    </lineage>
</organism>